<dbReference type="EMBL" id="CAKOGL010000015">
    <property type="protein sequence ID" value="CAH2095593.1"/>
    <property type="molecule type" value="Genomic_DNA"/>
</dbReference>
<evidence type="ECO:0000256" key="1">
    <source>
        <dbReference type="ARBA" id="ARBA00004141"/>
    </source>
</evidence>
<feature type="transmembrane region" description="Helical" evidence="7">
    <location>
        <begin position="117"/>
        <end position="142"/>
    </location>
</feature>
<gene>
    <name evidence="8" type="ORF">EEDITHA_LOCUS11027</name>
</gene>
<feature type="compositionally biased region" description="Low complexity" evidence="6">
    <location>
        <begin position="1"/>
        <end position="19"/>
    </location>
</feature>
<keyword evidence="4 7" id="KW-1133">Transmembrane helix</keyword>
<feature type="transmembrane region" description="Helical" evidence="7">
    <location>
        <begin position="198"/>
        <end position="216"/>
    </location>
</feature>
<dbReference type="GO" id="GO:0000139">
    <property type="term" value="C:Golgi membrane"/>
    <property type="evidence" value="ECO:0007669"/>
    <property type="project" value="TreeGrafter"/>
</dbReference>
<dbReference type="Proteomes" id="UP001153954">
    <property type="component" value="Unassembled WGS sequence"/>
</dbReference>
<accession>A0AAU9U901</accession>
<dbReference type="AlphaFoldDB" id="A0AAU9U901"/>
<sequence length="262" mass="30266">MKYSTSPTPSPSFPRSTSPLPAPANYQPTTASAAVKRYKYLRRLFKFNQMDFEFAAWQMVYLFVAPQKVFRNFNYRKHTKSQFARDDPAFLVLLSVWLFLSSICFALVMGLNWGQVAIFVLFVVFVDFIGAGIIVSTIFWYISNKYLSEGEGDVEWAYAFDVHINAFFPPLSLLHCIQILLFYSLINESGFVSCLVSNSFWLASVVYYMYITFLGYNNLPMIKNARAFLFPVPILVLIYLGTLIANWNLNLTLIQFYIYRVV</sequence>
<comment type="similarity">
    <text evidence="2">Belongs to the unc-50 family.</text>
</comment>
<evidence type="ECO:0000256" key="2">
    <source>
        <dbReference type="ARBA" id="ARBA00006293"/>
    </source>
</evidence>
<name>A0AAU9U901_EUPED</name>
<feature type="region of interest" description="Disordered" evidence="6">
    <location>
        <begin position="1"/>
        <end position="27"/>
    </location>
</feature>
<evidence type="ECO:0000256" key="4">
    <source>
        <dbReference type="ARBA" id="ARBA00022989"/>
    </source>
</evidence>
<feature type="transmembrane region" description="Helical" evidence="7">
    <location>
        <begin position="228"/>
        <end position="247"/>
    </location>
</feature>
<evidence type="ECO:0000313" key="9">
    <source>
        <dbReference type="Proteomes" id="UP001153954"/>
    </source>
</evidence>
<evidence type="ECO:0000256" key="3">
    <source>
        <dbReference type="ARBA" id="ARBA00022692"/>
    </source>
</evidence>
<dbReference type="InterPro" id="IPR007881">
    <property type="entry name" value="UNC-50"/>
</dbReference>
<evidence type="ECO:0000256" key="5">
    <source>
        <dbReference type="ARBA" id="ARBA00023136"/>
    </source>
</evidence>
<keyword evidence="5 7" id="KW-0472">Membrane</keyword>
<dbReference type="Pfam" id="PF05216">
    <property type="entry name" value="UNC-50"/>
    <property type="match status" value="1"/>
</dbReference>
<comment type="subcellular location">
    <subcellularLocation>
        <location evidence="1">Membrane</location>
        <topology evidence="1">Multi-pass membrane protein</topology>
    </subcellularLocation>
</comment>
<evidence type="ECO:0008006" key="10">
    <source>
        <dbReference type="Google" id="ProtNLM"/>
    </source>
</evidence>
<proteinExistence type="inferred from homology"/>
<evidence type="ECO:0000313" key="8">
    <source>
        <dbReference type="EMBL" id="CAH2095593.1"/>
    </source>
</evidence>
<comment type="caution">
    <text evidence="8">The sequence shown here is derived from an EMBL/GenBank/DDBJ whole genome shotgun (WGS) entry which is preliminary data.</text>
</comment>
<keyword evidence="3 7" id="KW-0812">Transmembrane</keyword>
<dbReference type="PANTHER" id="PTHR12841:SF6">
    <property type="entry name" value="PROTEIN UNC-50 HOMOLOG"/>
    <property type="match status" value="1"/>
</dbReference>
<organism evidence="8 9">
    <name type="scientific">Euphydryas editha</name>
    <name type="common">Edith's checkerspot</name>
    <dbReference type="NCBI Taxonomy" id="104508"/>
    <lineage>
        <taxon>Eukaryota</taxon>
        <taxon>Metazoa</taxon>
        <taxon>Ecdysozoa</taxon>
        <taxon>Arthropoda</taxon>
        <taxon>Hexapoda</taxon>
        <taxon>Insecta</taxon>
        <taxon>Pterygota</taxon>
        <taxon>Neoptera</taxon>
        <taxon>Endopterygota</taxon>
        <taxon>Lepidoptera</taxon>
        <taxon>Glossata</taxon>
        <taxon>Ditrysia</taxon>
        <taxon>Papilionoidea</taxon>
        <taxon>Nymphalidae</taxon>
        <taxon>Nymphalinae</taxon>
        <taxon>Euphydryas</taxon>
    </lineage>
</organism>
<evidence type="ECO:0000256" key="6">
    <source>
        <dbReference type="SAM" id="MobiDB-lite"/>
    </source>
</evidence>
<evidence type="ECO:0000256" key="7">
    <source>
        <dbReference type="SAM" id="Phobius"/>
    </source>
</evidence>
<feature type="transmembrane region" description="Helical" evidence="7">
    <location>
        <begin position="90"/>
        <end position="111"/>
    </location>
</feature>
<dbReference type="PANTHER" id="PTHR12841">
    <property type="entry name" value="PROTEIN UNC-50 HOMOLOG"/>
    <property type="match status" value="1"/>
</dbReference>
<feature type="transmembrane region" description="Helical" evidence="7">
    <location>
        <begin position="162"/>
        <end position="186"/>
    </location>
</feature>
<keyword evidence="9" id="KW-1185">Reference proteome</keyword>
<protein>
    <recommendedName>
        <fullName evidence="10">Unc-50-like protein</fullName>
    </recommendedName>
</protein>
<reference evidence="8" key="1">
    <citation type="submission" date="2022-03" db="EMBL/GenBank/DDBJ databases">
        <authorList>
            <person name="Tunstrom K."/>
        </authorList>
    </citation>
    <scope>NUCLEOTIDE SEQUENCE</scope>
</reference>